<evidence type="ECO:0000313" key="3">
    <source>
        <dbReference type="Proteomes" id="UP001157167"/>
    </source>
</evidence>
<dbReference type="Pfam" id="PF08668">
    <property type="entry name" value="HDOD"/>
    <property type="match status" value="1"/>
</dbReference>
<evidence type="ECO:0000259" key="1">
    <source>
        <dbReference type="PROSITE" id="PS51833"/>
    </source>
</evidence>
<dbReference type="Proteomes" id="UP001157167">
    <property type="component" value="Unassembled WGS sequence"/>
</dbReference>
<organism evidence="2 3">
    <name type="scientific">Zoogloea oryzae</name>
    <dbReference type="NCBI Taxonomy" id="310767"/>
    <lineage>
        <taxon>Bacteria</taxon>
        <taxon>Pseudomonadati</taxon>
        <taxon>Pseudomonadota</taxon>
        <taxon>Betaproteobacteria</taxon>
        <taxon>Rhodocyclales</taxon>
        <taxon>Zoogloeaceae</taxon>
        <taxon>Zoogloea</taxon>
    </lineage>
</organism>
<sequence length="478" mass="50688">MTSTSSGPSDLTEWIARIRGRDMPVFARTVDALRRIIVDDRASASALAQVILKDAPMTTKVLRLANSAYFNHANQGINTVSRAIVVLGFDPVAQLALSVALIDALLGGSVRSRVNLEMARSFHAAVQARWAIQRRGEQQGEEVFIAALLSRVGEMAFWCFGGDQAQALERCMSQGGVREEEAQQVVLGFSLRHLSAGLVREWKLGSLAAAAIEGDARSRGPERAVAIGDRLARAAEDGWDSVAARRAIREAADYLGLPVSVVSAEIIANAGEAARVAAFFGAPEAGRAIPRAEAPLPEPEPPAPPAAPDASLQLRILQDLAAMSLERAAIADILQLVAEGVMRGVGCERVVVALLTPDRLHLQGKMGLGHGGEALCARFAFPMDGDPDDVVDDAIDSGKACWVNPARVERGGTERLQAVTASDSGFVVPFGSATRRIGVLYADRNGRALDEESWRAVQHFALQASLAVALCAAEGVPS</sequence>
<proteinExistence type="predicted"/>
<dbReference type="PANTHER" id="PTHR33525:SF3">
    <property type="entry name" value="RIBONUCLEASE Y"/>
    <property type="match status" value="1"/>
</dbReference>
<dbReference type="InterPro" id="IPR013976">
    <property type="entry name" value="HDOD"/>
</dbReference>
<protein>
    <submittedName>
        <fullName evidence="2">HDOD domain-containing protein</fullName>
    </submittedName>
</protein>
<dbReference type="Gene3D" id="3.30.450.40">
    <property type="match status" value="1"/>
</dbReference>
<reference evidence="3" key="1">
    <citation type="journal article" date="2019" name="Int. J. Syst. Evol. Microbiol.">
        <title>The Global Catalogue of Microorganisms (GCM) 10K type strain sequencing project: providing services to taxonomists for standard genome sequencing and annotation.</title>
        <authorList>
            <consortium name="The Broad Institute Genomics Platform"/>
            <consortium name="The Broad Institute Genome Sequencing Center for Infectious Disease"/>
            <person name="Wu L."/>
            <person name="Ma J."/>
        </authorList>
    </citation>
    <scope>NUCLEOTIDE SEQUENCE [LARGE SCALE GENOMIC DNA]</scope>
    <source>
        <strain evidence="3">NBRC 102407</strain>
    </source>
</reference>
<feature type="domain" description="HDOD" evidence="1">
    <location>
        <begin position="23"/>
        <end position="218"/>
    </location>
</feature>
<comment type="caution">
    <text evidence="2">The sequence shown here is derived from an EMBL/GenBank/DDBJ whole genome shotgun (WGS) entry which is preliminary data.</text>
</comment>
<dbReference type="InterPro" id="IPR052340">
    <property type="entry name" value="RNase_Y/CdgJ"/>
</dbReference>
<gene>
    <name evidence="2" type="ORF">GCM10007933_27140</name>
</gene>
<dbReference type="EMBL" id="BSPX01000042">
    <property type="protein sequence ID" value="GLT23250.1"/>
    <property type="molecule type" value="Genomic_DNA"/>
</dbReference>
<name>A0ABQ6FER8_9RHOO</name>
<keyword evidence="3" id="KW-1185">Reference proteome</keyword>
<accession>A0ABQ6FER8</accession>
<dbReference type="InterPro" id="IPR029016">
    <property type="entry name" value="GAF-like_dom_sf"/>
</dbReference>
<evidence type="ECO:0000313" key="2">
    <source>
        <dbReference type="EMBL" id="GLT23250.1"/>
    </source>
</evidence>
<dbReference type="SUPFAM" id="SSF55781">
    <property type="entry name" value="GAF domain-like"/>
    <property type="match status" value="1"/>
</dbReference>
<dbReference type="Gene3D" id="1.10.3210.10">
    <property type="entry name" value="Hypothetical protein af1432"/>
    <property type="match status" value="1"/>
</dbReference>
<dbReference type="RefSeq" id="WP_284188468.1">
    <property type="nucleotide sequence ID" value="NZ_BSPX01000042.1"/>
</dbReference>
<dbReference type="PROSITE" id="PS51833">
    <property type="entry name" value="HDOD"/>
    <property type="match status" value="1"/>
</dbReference>
<dbReference type="PANTHER" id="PTHR33525">
    <property type="match status" value="1"/>
</dbReference>
<dbReference type="SUPFAM" id="SSF109604">
    <property type="entry name" value="HD-domain/PDEase-like"/>
    <property type="match status" value="1"/>
</dbReference>